<dbReference type="EMBL" id="JRKL02000196">
    <property type="protein sequence ID" value="KAF3973951.1"/>
    <property type="molecule type" value="Genomic_DNA"/>
</dbReference>
<name>A0A8J4S1E0_9ROSI</name>
<comment type="caution">
    <text evidence="1">The sequence shown here is derived from an EMBL/GenBank/DDBJ whole genome shotgun (WGS) entry which is preliminary data.</text>
</comment>
<reference evidence="1" key="1">
    <citation type="submission" date="2020-03" db="EMBL/GenBank/DDBJ databases">
        <title>Castanea mollissima Vanexum genome sequencing.</title>
        <authorList>
            <person name="Staton M."/>
        </authorList>
    </citation>
    <scope>NUCLEOTIDE SEQUENCE</scope>
    <source>
        <tissue evidence="1">Leaf</tissue>
    </source>
</reference>
<gene>
    <name evidence="1" type="ORF">CMV_002661</name>
</gene>
<evidence type="ECO:0000313" key="1">
    <source>
        <dbReference type="EMBL" id="KAF3973951.1"/>
    </source>
</evidence>
<proteinExistence type="predicted"/>
<organism evidence="1 2">
    <name type="scientific">Castanea mollissima</name>
    <name type="common">Chinese chestnut</name>
    <dbReference type="NCBI Taxonomy" id="60419"/>
    <lineage>
        <taxon>Eukaryota</taxon>
        <taxon>Viridiplantae</taxon>
        <taxon>Streptophyta</taxon>
        <taxon>Embryophyta</taxon>
        <taxon>Tracheophyta</taxon>
        <taxon>Spermatophyta</taxon>
        <taxon>Magnoliopsida</taxon>
        <taxon>eudicotyledons</taxon>
        <taxon>Gunneridae</taxon>
        <taxon>Pentapetalae</taxon>
        <taxon>rosids</taxon>
        <taxon>fabids</taxon>
        <taxon>Fagales</taxon>
        <taxon>Fagaceae</taxon>
        <taxon>Castanea</taxon>
    </lineage>
</organism>
<dbReference type="AlphaFoldDB" id="A0A8J4S1E0"/>
<protein>
    <submittedName>
        <fullName evidence="1">Uncharacterized protein</fullName>
    </submittedName>
</protein>
<sequence>MYNAVLDAHNAVIFYNETWSKLGGYALLRLDIERSIKKTAICMSVCILWSKENMGGGMGCPLQESTRRKDASSFLSDTSFCHGPGLLVGK</sequence>
<dbReference type="Proteomes" id="UP000737018">
    <property type="component" value="Unassembled WGS sequence"/>
</dbReference>
<evidence type="ECO:0000313" key="2">
    <source>
        <dbReference type="Proteomes" id="UP000737018"/>
    </source>
</evidence>
<accession>A0A8J4S1E0</accession>
<keyword evidence="2" id="KW-1185">Reference proteome</keyword>